<dbReference type="EMBL" id="JADTFC010000049">
    <property type="protein sequence ID" value="MBG6289452.1"/>
    <property type="molecule type" value="Genomic_DNA"/>
</dbReference>
<keyword evidence="2" id="KW-1185">Reference proteome</keyword>
<gene>
    <name evidence="1" type="ORF">I5I61_18520</name>
</gene>
<reference evidence="1 2" key="1">
    <citation type="submission" date="2020-11" db="EMBL/GenBank/DDBJ databases">
        <title>Enhanced detection system for hospital associated transmission using whole genome sequencing surveillance.</title>
        <authorList>
            <person name="Harrison L.H."/>
            <person name="Van Tyne D."/>
            <person name="Marsh J.W."/>
            <person name="Griffith M.P."/>
            <person name="Snyder D.J."/>
            <person name="Cooper V.S."/>
            <person name="Mustapha M."/>
        </authorList>
    </citation>
    <scope>NUCLEOTIDE SEQUENCE [LARGE SCALE GENOMIC DNA]</scope>
    <source>
        <strain evidence="1 2">PSA00705</strain>
    </source>
</reference>
<name>A0ABS0KMZ1_PSENT</name>
<evidence type="ECO:0000313" key="2">
    <source>
        <dbReference type="Proteomes" id="UP000608450"/>
    </source>
</evidence>
<dbReference type="RefSeq" id="WP_196913041.1">
    <property type="nucleotide sequence ID" value="NZ_JADTFC010000049.1"/>
</dbReference>
<dbReference type="InterPro" id="IPR018330">
    <property type="entry name" value="RecT_fam"/>
</dbReference>
<protein>
    <submittedName>
        <fullName evidence="1">Recombinase RecT</fullName>
    </submittedName>
</protein>
<organism evidence="1 2">
    <name type="scientific">Pseudomonas nitroreducens</name>
    <dbReference type="NCBI Taxonomy" id="46680"/>
    <lineage>
        <taxon>Bacteria</taxon>
        <taxon>Pseudomonadati</taxon>
        <taxon>Pseudomonadota</taxon>
        <taxon>Gammaproteobacteria</taxon>
        <taxon>Pseudomonadales</taxon>
        <taxon>Pseudomonadaceae</taxon>
        <taxon>Pseudomonas</taxon>
    </lineage>
</organism>
<dbReference type="Proteomes" id="UP000608450">
    <property type="component" value="Unassembled WGS sequence"/>
</dbReference>
<evidence type="ECO:0000313" key="1">
    <source>
        <dbReference type="EMBL" id="MBG6289452.1"/>
    </source>
</evidence>
<accession>A0ABS0KMZ1</accession>
<proteinExistence type="predicted"/>
<comment type="caution">
    <text evidence="1">The sequence shown here is derived from an EMBL/GenBank/DDBJ whole genome shotgun (WGS) entry which is preliminary data.</text>
</comment>
<dbReference type="Pfam" id="PF03837">
    <property type="entry name" value="RecT"/>
    <property type="match status" value="1"/>
</dbReference>
<sequence length="367" mass="40263">MSEQLQNALAVIAKQEDKFKSIAKLSNSDVVFQNELLYAAQAMMNNDYLCNAAIQNKLSLRNAFAQVAASGLTLDPSRQLAYLVPRDGQVVLDVSWRGMIKVAVNDGAIKDANVELVYSNDVFEYLGKRKQPIFKCKPFAPLEERGDLLGCYVEAELPDGRFHVEVVTLKEIHAAREASDLWRRKKKGPWVNYESSMQKKSAIKIARKYWPFAGGKLDKVIEYLNTDGGEGFATTGVSVSAIERYMGNAQVVDPIEPLPTSKEEGLQPGRVDAESAEVPAAELQPAPEAVLVEGELLAADSEAVPAPNFPERTLKKVAELVRRAGLSGAWNAALEYVSTWPVDARKYAETQINAARAEAYAIASQGE</sequence>